<comment type="catalytic activity">
    <reaction evidence="12">
        <text>ATP + H2O = ADP + phosphate + H(+)</text>
        <dbReference type="Rhea" id="RHEA:13065"/>
        <dbReference type="ChEBI" id="CHEBI:15377"/>
        <dbReference type="ChEBI" id="CHEBI:15378"/>
        <dbReference type="ChEBI" id="CHEBI:30616"/>
        <dbReference type="ChEBI" id="CHEBI:43474"/>
        <dbReference type="ChEBI" id="CHEBI:456216"/>
        <dbReference type="EC" id="3.6.4.13"/>
    </reaction>
</comment>
<dbReference type="GO" id="GO:0042254">
    <property type="term" value="P:ribosome biogenesis"/>
    <property type="evidence" value="ECO:0007669"/>
    <property type="project" value="UniProtKB-KW"/>
</dbReference>
<feature type="domain" description="DEAD-box RNA helicase Q" evidence="17">
    <location>
        <begin position="12"/>
        <end position="40"/>
    </location>
</feature>
<dbReference type="PROSITE" id="PS51192">
    <property type="entry name" value="HELICASE_ATP_BIND_1"/>
    <property type="match status" value="1"/>
</dbReference>
<keyword evidence="6 18" id="KW-0378">Hydrolase</keyword>
<evidence type="ECO:0000259" key="15">
    <source>
        <dbReference type="PROSITE" id="PS51192"/>
    </source>
</evidence>
<keyword evidence="7 18" id="KW-0347">Helicase</keyword>
<dbReference type="Proteomes" id="UP000237144">
    <property type="component" value="Unassembled WGS sequence"/>
</dbReference>
<keyword evidence="10" id="KW-0539">Nucleus</keyword>
<dbReference type="GO" id="GO:0003724">
    <property type="term" value="F:RNA helicase activity"/>
    <property type="evidence" value="ECO:0007669"/>
    <property type="project" value="UniProtKB-EC"/>
</dbReference>
<reference evidence="18 19" key="1">
    <citation type="journal article" date="2018" name="Front. Microbiol.">
        <title>Prospects for Fungal Bioremediation of Acidic Radioactive Waste Sites: Characterization and Genome Sequence of Rhodotorula taiwanensis MD1149.</title>
        <authorList>
            <person name="Tkavc R."/>
            <person name="Matrosova V.Y."/>
            <person name="Grichenko O.E."/>
            <person name="Gostincar C."/>
            <person name="Volpe R.P."/>
            <person name="Klimenkova P."/>
            <person name="Gaidamakova E.K."/>
            <person name="Zhou C.E."/>
            <person name="Stewart B.J."/>
            <person name="Lyman M.G."/>
            <person name="Malfatti S.A."/>
            <person name="Rubinfeld B."/>
            <person name="Courtot M."/>
            <person name="Singh J."/>
            <person name="Dalgard C.L."/>
            <person name="Hamilton T."/>
            <person name="Frey K.G."/>
            <person name="Gunde-Cimerman N."/>
            <person name="Dugan L."/>
            <person name="Daly M.J."/>
        </authorList>
    </citation>
    <scope>NUCLEOTIDE SEQUENCE [LARGE SCALE GENOMIC DNA]</scope>
    <source>
        <strain evidence="18 19">MD1149</strain>
    </source>
</reference>
<evidence type="ECO:0000256" key="1">
    <source>
        <dbReference type="ARBA" id="ARBA00003706"/>
    </source>
</evidence>
<dbReference type="GO" id="GO:0016887">
    <property type="term" value="F:ATP hydrolysis activity"/>
    <property type="evidence" value="ECO:0007669"/>
    <property type="project" value="RHEA"/>
</dbReference>
<dbReference type="PANTHER" id="PTHR47959">
    <property type="entry name" value="ATP-DEPENDENT RNA HELICASE RHLE-RELATED"/>
    <property type="match status" value="1"/>
</dbReference>
<evidence type="ECO:0000256" key="4">
    <source>
        <dbReference type="ARBA" id="ARBA00022517"/>
    </source>
</evidence>
<evidence type="ECO:0000256" key="5">
    <source>
        <dbReference type="ARBA" id="ARBA00022741"/>
    </source>
</evidence>
<evidence type="ECO:0000259" key="16">
    <source>
        <dbReference type="PROSITE" id="PS51194"/>
    </source>
</evidence>
<evidence type="ECO:0000313" key="19">
    <source>
        <dbReference type="Proteomes" id="UP000237144"/>
    </source>
</evidence>
<dbReference type="InterPro" id="IPR027417">
    <property type="entry name" value="P-loop_NTPase"/>
</dbReference>
<dbReference type="GO" id="GO:0005829">
    <property type="term" value="C:cytosol"/>
    <property type="evidence" value="ECO:0007669"/>
    <property type="project" value="TreeGrafter"/>
</dbReference>
<dbReference type="Pfam" id="PF00271">
    <property type="entry name" value="Helicase_C"/>
    <property type="match status" value="2"/>
</dbReference>
<dbReference type="SMART" id="SM00487">
    <property type="entry name" value="DEXDc"/>
    <property type="match status" value="1"/>
</dbReference>
<evidence type="ECO:0000256" key="13">
    <source>
        <dbReference type="PROSITE-ProRule" id="PRU00552"/>
    </source>
</evidence>
<dbReference type="InterPro" id="IPR014014">
    <property type="entry name" value="RNA_helicase_DEAD_Q_motif"/>
</dbReference>
<dbReference type="CDD" id="cd17961">
    <property type="entry name" value="DEADc_DDX56"/>
    <property type="match status" value="1"/>
</dbReference>
<keyword evidence="8" id="KW-0067">ATP-binding</keyword>
<dbReference type="GO" id="GO:0005524">
    <property type="term" value="F:ATP binding"/>
    <property type="evidence" value="ECO:0007669"/>
    <property type="project" value="UniProtKB-KW"/>
</dbReference>
<dbReference type="PANTHER" id="PTHR47959:SF21">
    <property type="entry name" value="DEAD-BOX HELICASE 56"/>
    <property type="match status" value="1"/>
</dbReference>
<evidence type="ECO:0000256" key="14">
    <source>
        <dbReference type="SAM" id="MobiDB-lite"/>
    </source>
</evidence>
<dbReference type="OrthoDB" id="1191041at2759"/>
<evidence type="ECO:0000256" key="2">
    <source>
        <dbReference type="ARBA" id="ARBA00004123"/>
    </source>
</evidence>
<dbReference type="InterPro" id="IPR050079">
    <property type="entry name" value="DEAD_box_RNA_helicase"/>
</dbReference>
<dbReference type="STRING" id="741276.A0A2S5B8S9"/>
<comment type="subcellular location">
    <subcellularLocation>
        <location evidence="2">Nucleus</location>
    </subcellularLocation>
</comment>
<name>A0A2S5B8S9_9BASI</name>
<comment type="similarity">
    <text evidence="11">Belongs to the DEAD box helicase family. DDX56/DBP9 subfamily.</text>
</comment>
<keyword evidence="5" id="KW-0547">Nucleotide-binding</keyword>
<comment type="function">
    <text evidence="1">ATP-binding RNA helicase involved in the biogenesis of 60S ribosomal subunits and is required for the normal formation of 25S and 5.8S rRNAs.</text>
</comment>
<comment type="caution">
    <text evidence="18">The sequence shown here is derived from an EMBL/GenBank/DDBJ whole genome shotgun (WGS) entry which is preliminary data.</text>
</comment>
<feature type="region of interest" description="Disordered" evidence="14">
    <location>
        <begin position="340"/>
        <end position="400"/>
    </location>
</feature>
<evidence type="ECO:0000256" key="12">
    <source>
        <dbReference type="ARBA" id="ARBA00047984"/>
    </source>
</evidence>
<feature type="domain" description="Helicase ATP-binding" evidence="15">
    <location>
        <begin position="44"/>
        <end position="241"/>
    </location>
</feature>
<feature type="non-terminal residue" evidence="18">
    <location>
        <position position="535"/>
    </location>
</feature>
<evidence type="ECO:0000256" key="8">
    <source>
        <dbReference type="ARBA" id="ARBA00022840"/>
    </source>
</evidence>
<dbReference type="CDD" id="cd18787">
    <property type="entry name" value="SF2_C_DEAD"/>
    <property type="match status" value="1"/>
</dbReference>
<feature type="domain" description="Helicase C-terminal" evidence="16">
    <location>
        <begin position="252"/>
        <end position="495"/>
    </location>
</feature>
<protein>
    <recommendedName>
        <fullName evidence="3">RNA helicase</fullName>
        <ecNumber evidence="3">3.6.4.13</ecNumber>
    </recommendedName>
</protein>
<evidence type="ECO:0000259" key="17">
    <source>
        <dbReference type="PROSITE" id="PS51195"/>
    </source>
</evidence>
<evidence type="ECO:0000256" key="3">
    <source>
        <dbReference type="ARBA" id="ARBA00012552"/>
    </source>
</evidence>
<evidence type="ECO:0000256" key="6">
    <source>
        <dbReference type="ARBA" id="ARBA00022801"/>
    </source>
</evidence>
<feature type="short sequence motif" description="Q motif" evidence="13">
    <location>
        <begin position="12"/>
        <end position="40"/>
    </location>
</feature>
<keyword evidence="9" id="KW-0694">RNA-binding</keyword>
<dbReference type="InterPro" id="IPR014001">
    <property type="entry name" value="Helicase_ATP-bd"/>
</dbReference>
<dbReference type="PROSITE" id="PS51195">
    <property type="entry name" value="Q_MOTIF"/>
    <property type="match status" value="1"/>
</dbReference>
<dbReference type="AlphaFoldDB" id="A0A2S5B8S9"/>
<dbReference type="InterPro" id="IPR011545">
    <property type="entry name" value="DEAD/DEAH_box_helicase_dom"/>
</dbReference>
<evidence type="ECO:0000256" key="11">
    <source>
        <dbReference type="ARBA" id="ARBA00038041"/>
    </source>
</evidence>
<dbReference type="Pfam" id="PF00270">
    <property type="entry name" value="DEAD"/>
    <property type="match status" value="1"/>
</dbReference>
<sequence length="535" mass="59626">MSTSKSKKPTAFAALEPALHPLLLRALSSLQFAVPTPIQATLIPLALESARDILARARTGSGKTLAYAIPVVQGILQRREQGQLQGTRALVLVPTRELAEQVRGQIGRLVDGLGLGDAEGDRIRVVNVVGEQGGRKKRKTTGGERVERMQLADRPEIVVATPSRALAHLRSESLHLEHLDYLVIDEADLILSYGHSSEDIRSILSGPWNLPKVYQSFLMSATLTGEVEELKGVVLRNPIVLKLEDDEDELANLSQFCVRCSEEDKFLLLYVILKLKLIKGKCLIFVNDTDRGYRVKLFLEKYGIKSGVLNAELPFNSRYHAVQEFNRGVFDYLIATDESGLEGHDRDTNEEEEKDGEASGLISTQPAGADSTDGADVEAAPQPSKKRKRKEASSKPSTTEYGVSRGIDFVDVACVINFDLPFSSRSYTHRVGRTARAGRTGTSLSFIVPREQWGKQKKNDVSLETAKYDEKVWARIEKAQKTKAQEIKEYKFDFKQVEGFRYRMEDGLRSVTKAAVREARIKEIKNEVLNSEKLK</sequence>
<evidence type="ECO:0000256" key="7">
    <source>
        <dbReference type="ARBA" id="ARBA00022806"/>
    </source>
</evidence>
<dbReference type="GO" id="GO:0003723">
    <property type="term" value="F:RNA binding"/>
    <property type="evidence" value="ECO:0007669"/>
    <property type="project" value="UniProtKB-KW"/>
</dbReference>
<dbReference type="Gene3D" id="3.40.50.300">
    <property type="entry name" value="P-loop containing nucleotide triphosphate hydrolases"/>
    <property type="match status" value="2"/>
</dbReference>
<dbReference type="InterPro" id="IPR001650">
    <property type="entry name" value="Helicase_C-like"/>
</dbReference>
<evidence type="ECO:0000256" key="9">
    <source>
        <dbReference type="ARBA" id="ARBA00022884"/>
    </source>
</evidence>
<dbReference type="PROSITE" id="PS51194">
    <property type="entry name" value="HELICASE_CTER"/>
    <property type="match status" value="1"/>
</dbReference>
<dbReference type="SUPFAM" id="SSF52540">
    <property type="entry name" value="P-loop containing nucleoside triphosphate hydrolases"/>
    <property type="match status" value="2"/>
</dbReference>
<accession>A0A2S5B8S9</accession>
<organism evidence="18 19">
    <name type="scientific">Rhodotorula taiwanensis</name>
    <dbReference type="NCBI Taxonomy" id="741276"/>
    <lineage>
        <taxon>Eukaryota</taxon>
        <taxon>Fungi</taxon>
        <taxon>Dikarya</taxon>
        <taxon>Basidiomycota</taxon>
        <taxon>Pucciniomycotina</taxon>
        <taxon>Microbotryomycetes</taxon>
        <taxon>Sporidiobolales</taxon>
        <taxon>Sporidiobolaceae</taxon>
        <taxon>Rhodotorula</taxon>
    </lineage>
</organism>
<dbReference type="GO" id="GO:0005634">
    <property type="term" value="C:nucleus"/>
    <property type="evidence" value="ECO:0007669"/>
    <property type="project" value="UniProtKB-SubCell"/>
</dbReference>
<keyword evidence="19" id="KW-1185">Reference proteome</keyword>
<evidence type="ECO:0000313" key="18">
    <source>
        <dbReference type="EMBL" id="POY73180.1"/>
    </source>
</evidence>
<dbReference type="GO" id="GO:0010467">
    <property type="term" value="P:gene expression"/>
    <property type="evidence" value="ECO:0007669"/>
    <property type="project" value="UniProtKB-ARBA"/>
</dbReference>
<keyword evidence="4" id="KW-0690">Ribosome biogenesis</keyword>
<gene>
    <name evidence="18" type="ORF">BMF94_3513</name>
</gene>
<evidence type="ECO:0000256" key="10">
    <source>
        <dbReference type="ARBA" id="ARBA00023242"/>
    </source>
</evidence>
<dbReference type="EMBL" id="PJQD01000038">
    <property type="protein sequence ID" value="POY73180.1"/>
    <property type="molecule type" value="Genomic_DNA"/>
</dbReference>
<dbReference type="EC" id="3.6.4.13" evidence="3"/>
<dbReference type="SMART" id="SM00490">
    <property type="entry name" value="HELICc"/>
    <property type="match status" value="1"/>
</dbReference>
<proteinExistence type="inferred from homology"/>